<name>A0A1Q9F4X3_SYMMI</name>
<dbReference type="AlphaFoldDB" id="A0A1Q9F4X3"/>
<protein>
    <submittedName>
        <fullName evidence="1">Uncharacterized protein</fullName>
    </submittedName>
</protein>
<organism evidence="1 2">
    <name type="scientific">Symbiodinium microadriaticum</name>
    <name type="common">Dinoflagellate</name>
    <name type="synonym">Zooxanthella microadriatica</name>
    <dbReference type="NCBI Taxonomy" id="2951"/>
    <lineage>
        <taxon>Eukaryota</taxon>
        <taxon>Sar</taxon>
        <taxon>Alveolata</taxon>
        <taxon>Dinophyceae</taxon>
        <taxon>Suessiales</taxon>
        <taxon>Symbiodiniaceae</taxon>
        <taxon>Symbiodinium</taxon>
    </lineage>
</organism>
<dbReference type="Gene3D" id="3.30.2130.10">
    <property type="entry name" value="VC0802-like"/>
    <property type="match status" value="1"/>
</dbReference>
<gene>
    <name evidence="1" type="ORF">AK812_SmicGene1092</name>
</gene>
<reference evidence="1 2" key="1">
    <citation type="submission" date="2016-02" db="EMBL/GenBank/DDBJ databases">
        <title>Genome analysis of coral dinoflagellate symbionts highlights evolutionary adaptations to a symbiotic lifestyle.</title>
        <authorList>
            <person name="Aranda M."/>
            <person name="Li Y."/>
            <person name="Liew Y.J."/>
            <person name="Baumgarten S."/>
            <person name="Simakov O."/>
            <person name="Wilson M."/>
            <person name="Piel J."/>
            <person name="Ashoor H."/>
            <person name="Bougouffa S."/>
            <person name="Bajic V.B."/>
            <person name="Ryu T."/>
            <person name="Ravasi T."/>
            <person name="Bayer T."/>
            <person name="Micklem G."/>
            <person name="Kim H."/>
            <person name="Bhak J."/>
            <person name="Lajeunesse T.C."/>
            <person name="Voolstra C.R."/>
        </authorList>
    </citation>
    <scope>NUCLEOTIDE SEQUENCE [LARGE SCALE GENOMIC DNA]</scope>
    <source>
        <strain evidence="1 2">CCMP2467</strain>
    </source>
</reference>
<dbReference type="OMA" id="IERQWAS"/>
<keyword evidence="2" id="KW-1185">Reference proteome</keyword>
<sequence>MASSLPLFVEAEPAEDLVVLATQGGTRDPPGRPVPAWLHKAVRFHGFVAATRSGNGIISVFIGESFLSEVALPTDVEIERQWASLRICKAPLAIDEALTKFEAVCHAIKAAGVDVQVVSTPACEWLLLPRRQLATAAGALLAAGHLLRPSLRFCGPFPGGLLCRLAGVWMLKRKEADPGNDEEASAAGCLEMGVEPMRHRLTGLQPSSWEAQVVTFLEDQELLREESKPSTPATHCHETWQRDASAGAAVALELLSESQRPAGRCGLL</sequence>
<comment type="caution">
    <text evidence="1">The sequence shown here is derived from an EMBL/GenBank/DDBJ whole genome shotgun (WGS) entry which is preliminary data.</text>
</comment>
<proteinExistence type="predicted"/>
<dbReference type="EMBL" id="LSRX01000011">
    <property type="protein sequence ID" value="OLQ14738.1"/>
    <property type="molecule type" value="Genomic_DNA"/>
</dbReference>
<evidence type="ECO:0000313" key="2">
    <source>
        <dbReference type="Proteomes" id="UP000186817"/>
    </source>
</evidence>
<dbReference type="Proteomes" id="UP000186817">
    <property type="component" value="Unassembled WGS sequence"/>
</dbReference>
<evidence type="ECO:0000313" key="1">
    <source>
        <dbReference type="EMBL" id="OLQ14738.1"/>
    </source>
</evidence>
<accession>A0A1Q9F4X3</accession>
<dbReference type="OrthoDB" id="426274at2759"/>